<dbReference type="AlphaFoldDB" id="A0A0P6Y425"/>
<evidence type="ECO:0000313" key="2">
    <source>
        <dbReference type="Proteomes" id="UP000050277"/>
    </source>
</evidence>
<reference evidence="1 2" key="1">
    <citation type="submission" date="2015-07" db="EMBL/GenBank/DDBJ databases">
        <title>Whole genome sequence of Herpetosiphon geysericola DSM 7119.</title>
        <authorList>
            <person name="Hemp J."/>
            <person name="Ward L.M."/>
            <person name="Pace L.A."/>
            <person name="Fischer W.W."/>
        </authorList>
    </citation>
    <scope>NUCLEOTIDE SEQUENCE [LARGE SCALE GENOMIC DNA]</scope>
    <source>
        <strain evidence="1 2">DSM 7119</strain>
    </source>
</reference>
<protein>
    <submittedName>
        <fullName evidence="1">Uncharacterized protein</fullName>
    </submittedName>
</protein>
<dbReference type="STRING" id="70996.SE18_05165"/>
<comment type="caution">
    <text evidence="1">The sequence shown here is derived from an EMBL/GenBank/DDBJ whole genome shotgun (WGS) entry which is preliminary data.</text>
</comment>
<sequence>MTKLILHPIDERAAGSWQQERKRKRLNNAISDSLKFLRLMVDDEKLIRDEIGLTKIRDLEAQRDDPKTGDEERSQLATAISTLEQAITPEQRAQLLAARRATIDADRAYEDARQEYEDWVLARLQTDDGTPVAEALELATKDQIDAMVWNDLEESSVPQLG</sequence>
<organism evidence="1 2">
    <name type="scientific">Herpetosiphon geysericola</name>
    <dbReference type="NCBI Taxonomy" id="70996"/>
    <lineage>
        <taxon>Bacteria</taxon>
        <taxon>Bacillati</taxon>
        <taxon>Chloroflexota</taxon>
        <taxon>Chloroflexia</taxon>
        <taxon>Herpetosiphonales</taxon>
        <taxon>Herpetosiphonaceae</taxon>
        <taxon>Herpetosiphon</taxon>
    </lineage>
</organism>
<dbReference type="Proteomes" id="UP000050277">
    <property type="component" value="Unassembled WGS sequence"/>
</dbReference>
<dbReference type="RefSeq" id="WP_054533357.1">
    <property type="nucleotide sequence ID" value="NZ_LGKP01000010.1"/>
</dbReference>
<evidence type="ECO:0000313" key="1">
    <source>
        <dbReference type="EMBL" id="KPL90757.1"/>
    </source>
</evidence>
<proteinExistence type="predicted"/>
<name>A0A0P6Y425_9CHLR</name>
<gene>
    <name evidence="1" type="ORF">SE18_05165</name>
</gene>
<keyword evidence="2" id="KW-1185">Reference proteome</keyword>
<accession>A0A0P6Y425</accession>
<dbReference type="EMBL" id="LGKP01000010">
    <property type="protein sequence ID" value="KPL90757.1"/>
    <property type="molecule type" value="Genomic_DNA"/>
</dbReference>